<proteinExistence type="predicted"/>
<dbReference type="SUPFAM" id="SSF47473">
    <property type="entry name" value="EF-hand"/>
    <property type="match status" value="4"/>
</dbReference>
<organism evidence="3 4">
    <name type="scientific">Polyrhizophydium stewartii</name>
    <dbReference type="NCBI Taxonomy" id="2732419"/>
    <lineage>
        <taxon>Eukaryota</taxon>
        <taxon>Fungi</taxon>
        <taxon>Fungi incertae sedis</taxon>
        <taxon>Chytridiomycota</taxon>
        <taxon>Chytridiomycota incertae sedis</taxon>
        <taxon>Chytridiomycetes</taxon>
        <taxon>Rhizophydiales</taxon>
        <taxon>Rhizophydiales incertae sedis</taxon>
        <taxon>Polyrhizophydium</taxon>
    </lineage>
</organism>
<dbReference type="InterPro" id="IPR011992">
    <property type="entry name" value="EF-hand-dom_pair"/>
</dbReference>
<feature type="region of interest" description="Disordered" evidence="1">
    <location>
        <begin position="1"/>
        <end position="29"/>
    </location>
</feature>
<dbReference type="Proteomes" id="UP001527925">
    <property type="component" value="Unassembled WGS sequence"/>
</dbReference>
<feature type="region of interest" description="Disordered" evidence="1">
    <location>
        <begin position="492"/>
        <end position="512"/>
    </location>
</feature>
<dbReference type="InterPro" id="IPR052603">
    <property type="entry name" value="EFCB6"/>
</dbReference>
<dbReference type="Gene3D" id="1.10.238.10">
    <property type="entry name" value="EF-hand"/>
    <property type="match status" value="5"/>
</dbReference>
<dbReference type="EMBL" id="JADGIZ020000025">
    <property type="protein sequence ID" value="KAL2915236.1"/>
    <property type="molecule type" value="Genomic_DNA"/>
</dbReference>
<feature type="domain" description="EF-hand" evidence="2">
    <location>
        <begin position="802"/>
        <end position="837"/>
    </location>
</feature>
<dbReference type="PROSITE" id="PS50222">
    <property type="entry name" value="EF_HAND_2"/>
    <property type="match status" value="2"/>
</dbReference>
<dbReference type="PANTHER" id="PTHR20875:SF0">
    <property type="entry name" value="GH12158P"/>
    <property type="match status" value="1"/>
</dbReference>
<comment type="caution">
    <text evidence="3">The sequence shown here is derived from an EMBL/GenBank/DDBJ whole genome shotgun (WGS) entry which is preliminary data.</text>
</comment>
<dbReference type="PANTHER" id="PTHR20875">
    <property type="entry name" value="EF-HAND CALCIUM-BINDING DOMAIN-CONTAINING PROTEIN 6-RELATED"/>
    <property type="match status" value="1"/>
</dbReference>
<feature type="domain" description="EF-hand" evidence="2">
    <location>
        <begin position="166"/>
        <end position="201"/>
    </location>
</feature>
<gene>
    <name evidence="3" type="ORF">HK105_205101</name>
</gene>
<evidence type="ECO:0000313" key="4">
    <source>
        <dbReference type="Proteomes" id="UP001527925"/>
    </source>
</evidence>
<accession>A0ABR4N6S4</accession>
<evidence type="ECO:0000313" key="3">
    <source>
        <dbReference type="EMBL" id="KAL2915236.1"/>
    </source>
</evidence>
<reference evidence="3 4" key="1">
    <citation type="submission" date="2023-09" db="EMBL/GenBank/DDBJ databases">
        <title>Pangenome analysis of Batrachochytrium dendrobatidis and related Chytrids.</title>
        <authorList>
            <person name="Yacoub M.N."/>
            <person name="Stajich J.E."/>
            <person name="James T.Y."/>
        </authorList>
    </citation>
    <scope>NUCLEOTIDE SEQUENCE [LARGE SCALE GENOMIC DNA]</scope>
    <source>
        <strain evidence="3 4">JEL0888</strain>
    </source>
</reference>
<evidence type="ECO:0000256" key="1">
    <source>
        <dbReference type="SAM" id="MobiDB-lite"/>
    </source>
</evidence>
<protein>
    <recommendedName>
        <fullName evidence="2">EF-hand domain-containing protein</fullName>
    </recommendedName>
</protein>
<dbReference type="InterPro" id="IPR002048">
    <property type="entry name" value="EF_hand_dom"/>
</dbReference>
<sequence>MAAAASSTPQTLPPLPGSKIQQPPQMAGSDHLQLSNVENKYRAQVFSMRIRLVELFQDFDKLRSGLMTASQFRRCVAASMDKGVVSPLTDAEVNVLIDHYLDPKTRMVHWRAFVDSIDKVFGAKQLENSPTSYEQDIVKPFRRPLSPSSEQNLAEVISRLRSYVKHHGSDVKSWFKDFDKYNNGYVTYNQFRRGIPQNLLSMEEEDLLLTRYGEVLTGTVNYFKMNTDVNRKPPRPTIDQSQLVAKLKPSGDWYDDHVPVGTEELLHHNNAQGSNKPSVEIIEEKIKKYVYKNRVRLIEFFRDYDRHNCGVVTEPQASPGVRLASLPLEQSEYAVLRAQYQDNTGRVNYRRFCKSIDDVFTINNLERSPLTSVHPPSRDWLMQGSNELTPPEEARCAQIIARFRTIMKQRRLLLAPFFKDFDKYLGNMGRVTRSHFSRLLSTNNLHVSDDDLHILFKKYEDRTQGKVNYMEFIRTIDPDTYIAYNTAPCEPELEGCSEKPATPSKGSRERRPSIENVLKRLRNYVGPKRIRVSEFFKDFDKLRCYSIRREEFIRGLGCIGINLSEEDREVLADHYCDERRKGCCLWKDFEAEVEKVFGEKHLESRPTYVHPTQTERASPFVLVKQPLTPQETALLERTLNNIREHLRLRQCSVKPFFRDLDKVNTGTGHVTKSQFRQCLTYMKCDVTDEEFEVLCKKWSKSESGVEYSESGVDEPRAKMDYIKDVGQNINYLLFLEELETGMSDQQPSGSERAPAAAAVIPGSMANAKPIKAGVVPKKPQDPVINEDEFEKLMMRIKIKAKTERIRVIDFMADFDHLKHGKITRNEFRRAIKVLYTDLTEASFACFTTHYRADLQALEVKFQSENDPRFVNYVVFSDMVESVFTKKGLEKNPLAEPEQFNVYSNGWEADPSVNVLSPEEMAILNTVLARLDKKVRERRVDALSYMEDYDFVKEGTITSNQFRSVLNSMNLGVTDREMAVLTKYLATNSSMARLNYRKLAQS</sequence>
<keyword evidence="4" id="KW-1185">Reference proteome</keyword>
<name>A0ABR4N6S4_9FUNG</name>
<dbReference type="SMART" id="SM00054">
    <property type="entry name" value="EFh"/>
    <property type="match status" value="4"/>
</dbReference>
<evidence type="ECO:0000259" key="2">
    <source>
        <dbReference type="PROSITE" id="PS50222"/>
    </source>
</evidence>
<feature type="compositionally biased region" description="Polar residues" evidence="1">
    <location>
        <begin position="1"/>
        <end position="10"/>
    </location>
</feature>